<keyword evidence="1" id="KW-1133">Transmembrane helix</keyword>
<evidence type="ECO:0000313" key="3">
    <source>
        <dbReference type="Proteomes" id="UP001518925"/>
    </source>
</evidence>
<name>A0ABS2DJV7_9BACI</name>
<dbReference type="RefSeq" id="WP_204204091.1">
    <property type="nucleotide sequence ID" value="NZ_JAFELM010000034.1"/>
</dbReference>
<proteinExistence type="predicted"/>
<reference evidence="2 3" key="1">
    <citation type="submission" date="2021-02" db="EMBL/GenBank/DDBJ databases">
        <title>Bacillus sp. RD4P76, an endophyte from a halophyte.</title>
        <authorList>
            <person name="Sun J.-Q."/>
        </authorList>
    </citation>
    <scope>NUCLEOTIDE SEQUENCE [LARGE SCALE GENOMIC DNA]</scope>
    <source>
        <strain evidence="2 3">RD4P76</strain>
    </source>
</reference>
<sequence>MKRVSIGVGAVMIVFIAGFTFWKTVFPNHAVTDITQETQEIGISTEEEHEEVEVTLPPEELTELESEWALDMGEIAMQNSIHAMSHQKVKAEDKWSHMPLTPERVNRLIEIVESSDYEFSKMYLEILYRWKEDDFTKAVEDHNLIWHLQKGSVGKAYALMTPKEEKEYIEQYYK</sequence>
<accession>A0ABS2DJV7</accession>
<dbReference type="Pfam" id="PF19754">
    <property type="entry name" value="DUF6241"/>
    <property type="match status" value="1"/>
</dbReference>
<organism evidence="2 3">
    <name type="scientific">Bacillus suaedaesalsae</name>
    <dbReference type="NCBI Taxonomy" id="2810349"/>
    <lineage>
        <taxon>Bacteria</taxon>
        <taxon>Bacillati</taxon>
        <taxon>Bacillota</taxon>
        <taxon>Bacilli</taxon>
        <taxon>Bacillales</taxon>
        <taxon>Bacillaceae</taxon>
        <taxon>Bacillus</taxon>
    </lineage>
</organism>
<feature type="transmembrane region" description="Helical" evidence="1">
    <location>
        <begin position="6"/>
        <end position="26"/>
    </location>
</feature>
<dbReference type="EMBL" id="JAFELM010000034">
    <property type="protein sequence ID" value="MBM6618749.1"/>
    <property type="molecule type" value="Genomic_DNA"/>
</dbReference>
<keyword evidence="1" id="KW-0812">Transmembrane</keyword>
<protein>
    <submittedName>
        <fullName evidence="2">Uncharacterized protein</fullName>
    </submittedName>
</protein>
<keyword evidence="3" id="KW-1185">Reference proteome</keyword>
<dbReference type="InterPro" id="IPR046208">
    <property type="entry name" value="DUF6241"/>
</dbReference>
<evidence type="ECO:0000256" key="1">
    <source>
        <dbReference type="SAM" id="Phobius"/>
    </source>
</evidence>
<gene>
    <name evidence="2" type="ORF">JR050_13845</name>
</gene>
<keyword evidence="1" id="KW-0472">Membrane</keyword>
<comment type="caution">
    <text evidence="2">The sequence shown here is derived from an EMBL/GenBank/DDBJ whole genome shotgun (WGS) entry which is preliminary data.</text>
</comment>
<evidence type="ECO:0000313" key="2">
    <source>
        <dbReference type="EMBL" id="MBM6618749.1"/>
    </source>
</evidence>
<dbReference type="Proteomes" id="UP001518925">
    <property type="component" value="Unassembled WGS sequence"/>
</dbReference>